<evidence type="ECO:0000313" key="1">
    <source>
        <dbReference type="EMBL" id="PWN52512.1"/>
    </source>
</evidence>
<keyword evidence="2" id="KW-1185">Reference proteome</keyword>
<sequence length="471" mass="50256">MLARHIQYNPEFDSLPKPGNAAGNGVTPTLLKDGKQLPLSHRTESFDSKGNGSDLSNNSDGLKVPAIARPSPNSGTASNASSIRLTERRHSNSLQRPASMDVYGSSNLGNGSSSNLRTSMNEQQLNKLQASREKAMLRSPLSPSPSGSEREKARARVSSMSQTHGLFPSNPSEHVRSSSTASLVSRGEGSRPALEGAFSPHQRIRNMSASHLSEWDRPAHSRHVSDDGYRQQSQRRASLSPNNASPHLPAQQPLATNGSSSRNSRQMEPSHSGRRHSQVQGSSMPRSLSRADDVARRMSTFDNGLDPLYAPPQPWMNHPNHSGGSLNLYPNSAPCSAHHSPALGYAGLPTPGGSSPNPFAAQFGPAAPTAGPWGYHMPPSMPVTMSMPYGMPPAMHMNPSLGLPSMPTGMMGLPMVPSMASMQASPGGMHLTVIPPSSSNIAASMTPPLTPNQFEKVQMSGGGKRRESRHY</sequence>
<reference evidence="1 2" key="1">
    <citation type="journal article" date="2018" name="Mol. Biol. Evol.">
        <title>Broad Genomic Sampling Reveals a Smut Pathogenic Ancestry of the Fungal Clade Ustilaginomycotina.</title>
        <authorList>
            <person name="Kijpornyongpan T."/>
            <person name="Mondo S.J."/>
            <person name="Barry K."/>
            <person name="Sandor L."/>
            <person name="Lee J."/>
            <person name="Lipzen A."/>
            <person name="Pangilinan J."/>
            <person name="LaButti K."/>
            <person name="Hainaut M."/>
            <person name="Henrissat B."/>
            <person name="Grigoriev I.V."/>
            <person name="Spatafora J.W."/>
            <person name="Aime M.C."/>
        </authorList>
    </citation>
    <scope>NUCLEOTIDE SEQUENCE [LARGE SCALE GENOMIC DNA]</scope>
    <source>
        <strain evidence="1 2">SA 807</strain>
    </source>
</reference>
<proteinExistence type="predicted"/>
<dbReference type="Proteomes" id="UP000245626">
    <property type="component" value="Unassembled WGS sequence"/>
</dbReference>
<protein>
    <submittedName>
        <fullName evidence="1">Uncharacterized protein</fullName>
    </submittedName>
</protein>
<name>A0ACD0P3E3_9BASI</name>
<accession>A0ACD0P3E3</accession>
<organism evidence="1 2">
    <name type="scientific">Violaceomyces palustris</name>
    <dbReference type="NCBI Taxonomy" id="1673888"/>
    <lineage>
        <taxon>Eukaryota</taxon>
        <taxon>Fungi</taxon>
        <taxon>Dikarya</taxon>
        <taxon>Basidiomycota</taxon>
        <taxon>Ustilaginomycotina</taxon>
        <taxon>Ustilaginomycetes</taxon>
        <taxon>Violaceomycetales</taxon>
        <taxon>Violaceomycetaceae</taxon>
        <taxon>Violaceomyces</taxon>
    </lineage>
</organism>
<dbReference type="EMBL" id="KZ819773">
    <property type="protein sequence ID" value="PWN52512.1"/>
    <property type="molecule type" value="Genomic_DNA"/>
</dbReference>
<evidence type="ECO:0000313" key="2">
    <source>
        <dbReference type="Proteomes" id="UP000245626"/>
    </source>
</evidence>
<gene>
    <name evidence="1" type="ORF">IE53DRAFT_278204</name>
</gene>